<dbReference type="InterPro" id="IPR002575">
    <property type="entry name" value="Aminoglycoside_PTrfase"/>
</dbReference>
<dbReference type="AlphaFoldDB" id="A0A9W6SRD5"/>
<comment type="caution">
    <text evidence="2">The sequence shown here is derived from an EMBL/GenBank/DDBJ whole genome shotgun (WGS) entry which is preliminary data.</text>
</comment>
<evidence type="ECO:0000313" key="2">
    <source>
        <dbReference type="EMBL" id="GLZ79346.1"/>
    </source>
</evidence>
<dbReference type="InterPro" id="IPR011009">
    <property type="entry name" value="Kinase-like_dom_sf"/>
</dbReference>
<dbReference type="Proteomes" id="UP001165079">
    <property type="component" value="Unassembled WGS sequence"/>
</dbReference>
<accession>A0A9W6SRD5</accession>
<dbReference type="RefSeq" id="WP_285664504.1">
    <property type="nucleotide sequence ID" value="NZ_BSTX01000003.1"/>
</dbReference>
<name>A0A9W6SRD5_9ACTN</name>
<dbReference type="Gene3D" id="3.90.1200.10">
    <property type="match status" value="1"/>
</dbReference>
<proteinExistence type="predicted"/>
<organism evidence="2 3">
    <name type="scientific">Actinorhabdospora filicis</name>
    <dbReference type="NCBI Taxonomy" id="1785913"/>
    <lineage>
        <taxon>Bacteria</taxon>
        <taxon>Bacillati</taxon>
        <taxon>Actinomycetota</taxon>
        <taxon>Actinomycetes</taxon>
        <taxon>Micromonosporales</taxon>
        <taxon>Micromonosporaceae</taxon>
        <taxon>Actinorhabdospora</taxon>
    </lineage>
</organism>
<evidence type="ECO:0000259" key="1">
    <source>
        <dbReference type="Pfam" id="PF01636"/>
    </source>
</evidence>
<keyword evidence="3" id="KW-1185">Reference proteome</keyword>
<reference evidence="2" key="1">
    <citation type="submission" date="2023-03" db="EMBL/GenBank/DDBJ databases">
        <title>Actinorhabdospora filicis NBRC 111898.</title>
        <authorList>
            <person name="Ichikawa N."/>
            <person name="Sato H."/>
            <person name="Tonouchi N."/>
        </authorList>
    </citation>
    <scope>NUCLEOTIDE SEQUENCE</scope>
    <source>
        <strain evidence="2">NBRC 111898</strain>
    </source>
</reference>
<protein>
    <recommendedName>
        <fullName evidence="1">Aminoglycoside phosphotransferase domain-containing protein</fullName>
    </recommendedName>
</protein>
<sequence length="323" mass="33957">MSTVTGDSVPYDRTAQRPAFETLPEFVRDTIRAALGDEIISVALAGSGFTSGFAGVVTAANGRSLFVKAAGPDKPSVLGSYRREREINAALPAGLPAPGLEFATELGGWIVLGFATVVGRAPALPMSPADVTSMLDAWARAAELLAPVSDAFRSVGIRTLEEDAGDQFHGFAEMASGLSTPAPGVPVERLADLAAMEAGVFDAVRADAVTHGDLRPDNMIVTGSGSLICDWNWPTIAAPWFDTVFFLVTARGDGHDADSLFFAHPTAAGVTGDQLDAVLAAAAGYYLDRARRDPFPGSSPHLQPHRRWSGEAALAWLASRHGW</sequence>
<gene>
    <name evidence="2" type="ORF">Afil01_41530</name>
</gene>
<evidence type="ECO:0000313" key="3">
    <source>
        <dbReference type="Proteomes" id="UP001165079"/>
    </source>
</evidence>
<feature type="domain" description="Aminoglycoside phosphotransferase" evidence="1">
    <location>
        <begin position="58"/>
        <end position="249"/>
    </location>
</feature>
<dbReference type="EMBL" id="BSTX01000003">
    <property type="protein sequence ID" value="GLZ79346.1"/>
    <property type="molecule type" value="Genomic_DNA"/>
</dbReference>
<dbReference type="Pfam" id="PF01636">
    <property type="entry name" value="APH"/>
    <property type="match status" value="1"/>
</dbReference>
<dbReference type="SUPFAM" id="SSF56112">
    <property type="entry name" value="Protein kinase-like (PK-like)"/>
    <property type="match status" value="1"/>
</dbReference>